<dbReference type="STRING" id="575594.HMPREF0501_00770"/>
<evidence type="ECO:0000256" key="2">
    <source>
        <dbReference type="ARBA" id="ARBA00022722"/>
    </source>
</evidence>
<feature type="binding site" evidence="12">
    <location>
        <position position="53"/>
    </location>
    <ligand>
        <name>Ca(2+)</name>
        <dbReference type="ChEBI" id="CHEBI:29108"/>
    </ligand>
</feature>
<reference evidence="15 16" key="1">
    <citation type="submission" date="2009-06" db="EMBL/GenBank/DDBJ databases">
        <title>The Genome Sequence of Lactobacillus coleohominis strain 101-4-CHN.</title>
        <authorList>
            <consortium name="The Broad Institute Genome Sequencing Platform"/>
            <person name="Ward D."/>
            <person name="Young S.K."/>
            <person name="Zeng Q."/>
            <person name="Koehrsen M."/>
            <person name="Alvarado L."/>
            <person name="Berlin A."/>
            <person name="Borenstein D."/>
            <person name="Chen Z."/>
            <person name="Engels R."/>
            <person name="Freedman E."/>
            <person name="Gellesch M."/>
            <person name="Goldberg J."/>
            <person name="Griggs A."/>
            <person name="Gujja S."/>
            <person name="Heiman D."/>
            <person name="Hepburn T."/>
            <person name="Howarth C."/>
            <person name="Jen D."/>
            <person name="Larson L."/>
            <person name="Lewis B."/>
            <person name="Mehta T."/>
            <person name="Park D."/>
            <person name="Pearson M."/>
            <person name="Roberts A."/>
            <person name="Saif S."/>
            <person name="Shea T."/>
            <person name="Shenoy N."/>
            <person name="Sisk P."/>
            <person name="Stolte C."/>
            <person name="Sykes S."/>
            <person name="Walk T."/>
            <person name="White J."/>
            <person name="Yandava C."/>
            <person name="Liu Y."/>
            <person name="Xu Q."/>
            <person name="Lander E."/>
            <person name="Nusbaum C."/>
            <person name="Galagan J."/>
            <person name="Birren B."/>
        </authorList>
    </citation>
    <scope>NUCLEOTIDE SEQUENCE [LARGE SCALE GENOMIC DNA]</scope>
    <source>
        <strain evidence="15 16">101-4-CHN</strain>
    </source>
</reference>
<evidence type="ECO:0000256" key="8">
    <source>
        <dbReference type="ARBA" id="ARBA00022884"/>
    </source>
</evidence>
<dbReference type="NCBIfam" id="NF047419">
    <property type="entry name" value="RNase_J1_RnjA"/>
    <property type="match status" value="1"/>
</dbReference>
<keyword evidence="1 9" id="KW-0963">Cytoplasm</keyword>
<dbReference type="HAMAP" id="MF_01491">
    <property type="entry name" value="RNase_J_bact"/>
    <property type="match status" value="1"/>
</dbReference>
<feature type="binding site" evidence="12">
    <location>
        <position position="166"/>
    </location>
    <ligand>
        <name>Zn(2+)</name>
        <dbReference type="ChEBI" id="CHEBI:29105"/>
        <label>1</label>
        <note>catalytic</note>
    </ligand>
</feature>
<proteinExistence type="inferred from homology"/>
<dbReference type="InterPro" id="IPR041636">
    <property type="entry name" value="RNase_J_C"/>
</dbReference>
<dbReference type="Pfam" id="PF07521">
    <property type="entry name" value="RMMBL"/>
    <property type="match status" value="1"/>
</dbReference>
<dbReference type="AlphaFoldDB" id="C7XVM6"/>
<dbReference type="Gene3D" id="3.40.50.10710">
    <property type="entry name" value="Metallo-hydrolase/oxidoreductase"/>
    <property type="match status" value="1"/>
</dbReference>
<evidence type="ECO:0000256" key="9">
    <source>
        <dbReference type="HAMAP-Rule" id="MF_01491"/>
    </source>
</evidence>
<dbReference type="Pfam" id="PF22505">
    <property type="entry name" value="RNase_J_b_CASP"/>
    <property type="match status" value="1"/>
</dbReference>
<dbReference type="InterPro" id="IPR004613">
    <property type="entry name" value="RNase_J"/>
</dbReference>
<keyword evidence="3 12" id="KW-0479">Metal-binding</keyword>
<evidence type="ECO:0000256" key="3">
    <source>
        <dbReference type="ARBA" id="ARBA00022723"/>
    </source>
</evidence>
<dbReference type="InterPro" id="IPR030854">
    <property type="entry name" value="RNase_J_bac"/>
</dbReference>
<accession>C7XVM6</accession>
<dbReference type="GO" id="GO:0008270">
    <property type="term" value="F:zinc ion binding"/>
    <property type="evidence" value="ECO:0007669"/>
    <property type="project" value="InterPro"/>
</dbReference>
<feature type="binding site" evidence="12">
    <location>
        <position position="76"/>
    </location>
    <ligand>
        <name>Zn(2+)</name>
        <dbReference type="ChEBI" id="CHEBI:29105"/>
        <label>1</label>
        <note>catalytic</note>
    </ligand>
</feature>
<evidence type="ECO:0000259" key="14">
    <source>
        <dbReference type="SMART" id="SM00849"/>
    </source>
</evidence>
<comment type="subcellular location">
    <subcellularLocation>
        <location evidence="9">Cytoplasm</location>
    </subcellularLocation>
</comment>
<evidence type="ECO:0000256" key="6">
    <source>
        <dbReference type="ARBA" id="ARBA00022833"/>
    </source>
</evidence>
<dbReference type="InterPro" id="IPR036866">
    <property type="entry name" value="RibonucZ/Hydroxyglut_hydro"/>
</dbReference>
<dbReference type="InterPro" id="IPR011108">
    <property type="entry name" value="RMMBL"/>
</dbReference>
<evidence type="ECO:0000313" key="15">
    <source>
        <dbReference type="EMBL" id="EEU30392.1"/>
    </source>
</evidence>
<dbReference type="NCBIfam" id="TIGR00649">
    <property type="entry name" value="MG423"/>
    <property type="match status" value="1"/>
</dbReference>
<keyword evidence="5 9" id="KW-0378">Hydrolase</keyword>
<dbReference type="InterPro" id="IPR042173">
    <property type="entry name" value="RNase_J_2"/>
</dbReference>
<evidence type="ECO:0000256" key="7">
    <source>
        <dbReference type="ARBA" id="ARBA00022839"/>
    </source>
</evidence>
<dbReference type="EC" id="3.1.-.-" evidence="9"/>
<feature type="active site" description="Proton donor" evidence="10">
    <location>
        <position position="199"/>
    </location>
</feature>
<keyword evidence="7 9" id="KW-0269">Exonuclease</keyword>
<evidence type="ECO:0000256" key="5">
    <source>
        <dbReference type="ARBA" id="ARBA00022801"/>
    </source>
</evidence>
<comment type="subunit">
    <text evidence="9">Homodimer, may be a subunit of the RNA degradosome.</text>
</comment>
<dbReference type="RefSeq" id="WP_006916577.1">
    <property type="nucleotide sequence ID" value="NZ_GG698803.1"/>
</dbReference>
<name>C7XVM6_9LACO</name>
<dbReference type="EMBL" id="GG698803">
    <property type="protein sequence ID" value="EEU30392.1"/>
    <property type="molecule type" value="Genomic_DNA"/>
</dbReference>
<comment type="cofactor">
    <cofactor evidence="12">
        <name>Ca(2+)</name>
        <dbReference type="ChEBI" id="CHEBI:29108"/>
    </cofactor>
    <text evidence="12">Binds 1 Ca(2+) cation per subunit. Seen in 1 crystal structure, it is not clear if it is physiologically important.</text>
</comment>
<evidence type="ECO:0000256" key="4">
    <source>
        <dbReference type="ARBA" id="ARBA00022759"/>
    </source>
</evidence>
<comment type="function">
    <text evidence="9">An RNase that has 5'-3' exonuclease and possibly endonuclease activity. Involved in maturation of rRNA and in some organisms also mRNA maturation and/or decay.</text>
</comment>
<keyword evidence="8 9" id="KW-0694">RNA-binding</keyword>
<dbReference type="eggNOG" id="COG0595">
    <property type="taxonomic scope" value="Bacteria"/>
</dbReference>
<dbReference type="CDD" id="cd07714">
    <property type="entry name" value="RNaseJ_MBL-fold"/>
    <property type="match status" value="1"/>
</dbReference>
<keyword evidence="16" id="KW-1185">Reference proteome</keyword>
<feature type="binding site" evidence="12">
    <location>
        <position position="144"/>
    </location>
    <ligand>
        <name>Zn(2+)</name>
        <dbReference type="ChEBI" id="CHEBI:29105"/>
        <label>1</label>
        <note>catalytic</note>
    </ligand>
</feature>
<dbReference type="InterPro" id="IPR055132">
    <property type="entry name" value="RNase_J_b_CASP"/>
</dbReference>
<feature type="binding site" evidence="12">
    <location>
        <position position="80"/>
    </location>
    <ligand>
        <name>Zn(2+)</name>
        <dbReference type="ChEBI" id="CHEBI:29105"/>
        <label>1</label>
        <note>catalytic</note>
    </ligand>
</feature>
<keyword evidence="9" id="KW-0698">rRNA processing</keyword>
<dbReference type="PANTHER" id="PTHR43694">
    <property type="entry name" value="RIBONUCLEASE J"/>
    <property type="match status" value="1"/>
</dbReference>
<evidence type="ECO:0000313" key="16">
    <source>
        <dbReference type="Proteomes" id="UP000003987"/>
    </source>
</evidence>
<feature type="binding site" evidence="12">
    <location>
        <position position="51"/>
    </location>
    <ligand>
        <name>Ca(2+)</name>
        <dbReference type="ChEBI" id="CHEBI:29108"/>
    </ligand>
</feature>
<feature type="binding site" evidence="12">
    <location>
        <position position="78"/>
    </location>
    <ligand>
        <name>Zn(2+)</name>
        <dbReference type="ChEBI" id="CHEBI:29105"/>
        <label>2</label>
        <note>catalytic</note>
    </ligand>
</feature>
<feature type="compositionally biased region" description="Basic and acidic residues" evidence="13">
    <location>
        <begin position="591"/>
        <end position="608"/>
    </location>
</feature>
<dbReference type="OrthoDB" id="9758375at2"/>
<evidence type="ECO:0000256" key="10">
    <source>
        <dbReference type="PIRSR" id="PIRSR004803-1"/>
    </source>
</evidence>
<feature type="binding site" evidence="12">
    <location>
        <position position="448"/>
    </location>
    <ligand>
        <name>Ca(2+)</name>
        <dbReference type="ChEBI" id="CHEBI:29108"/>
    </ligand>
</feature>
<feature type="region of interest" description="Disordered" evidence="13">
    <location>
        <begin position="567"/>
        <end position="614"/>
    </location>
</feature>
<comment type="similarity">
    <text evidence="9">Belongs to the metallo-beta-lactamase superfamily. RNA-metabolizing metallo-beta-lactamase-like family. Bacterial RNase J subfamily.</text>
</comment>
<dbReference type="Pfam" id="PF00753">
    <property type="entry name" value="Lactamase_B"/>
    <property type="match status" value="1"/>
</dbReference>
<evidence type="ECO:0000256" key="12">
    <source>
        <dbReference type="PIRSR" id="PIRSR004803-3"/>
    </source>
</evidence>
<feature type="domain" description="Metallo-beta-lactamase" evidence="14">
    <location>
        <begin position="23"/>
        <end position="218"/>
    </location>
</feature>
<evidence type="ECO:0000256" key="13">
    <source>
        <dbReference type="SAM" id="MobiDB-lite"/>
    </source>
</evidence>
<dbReference type="HOGENOM" id="CLU_008727_3_1_9"/>
<organism evidence="15 16">
    <name type="scientific">Limosilactobacillus coleohominis 101-4-CHN</name>
    <dbReference type="NCBI Taxonomy" id="575594"/>
    <lineage>
        <taxon>Bacteria</taxon>
        <taxon>Bacillati</taxon>
        <taxon>Bacillota</taxon>
        <taxon>Bacilli</taxon>
        <taxon>Lactobacillales</taxon>
        <taxon>Lactobacillaceae</taxon>
        <taxon>Limosilactobacillus</taxon>
    </lineage>
</organism>
<dbReference type="GO" id="GO:0004521">
    <property type="term" value="F:RNA endonuclease activity"/>
    <property type="evidence" value="ECO:0007669"/>
    <property type="project" value="UniProtKB-UniRule"/>
</dbReference>
<dbReference type="GO" id="GO:0005737">
    <property type="term" value="C:cytoplasm"/>
    <property type="evidence" value="ECO:0007669"/>
    <property type="project" value="UniProtKB-SubCell"/>
</dbReference>
<dbReference type="PANTHER" id="PTHR43694:SF1">
    <property type="entry name" value="RIBONUCLEASE J"/>
    <property type="match status" value="1"/>
</dbReference>
<dbReference type="GO" id="GO:0004534">
    <property type="term" value="F:5'-3' RNA exonuclease activity"/>
    <property type="evidence" value="ECO:0007669"/>
    <property type="project" value="UniProtKB-UniRule"/>
</dbReference>
<dbReference type="InterPro" id="IPR001279">
    <property type="entry name" value="Metallo-B-lactamas"/>
</dbReference>
<dbReference type="Gene3D" id="3.60.15.10">
    <property type="entry name" value="Ribonuclease Z/Hydroxyacylglutathione hydrolase-like"/>
    <property type="match status" value="1"/>
</dbReference>
<dbReference type="SUPFAM" id="SSF56281">
    <property type="entry name" value="Metallo-hydrolase/oxidoreductase"/>
    <property type="match status" value="1"/>
</dbReference>
<feature type="binding site" evidence="12">
    <location>
        <position position="81"/>
    </location>
    <ligand>
        <name>Zn(2+)</name>
        <dbReference type="ChEBI" id="CHEBI:29105"/>
        <label>1</label>
        <note>catalytic</note>
    </ligand>
</feature>
<feature type="active site" description="Proton acceptor" evidence="10">
    <location>
        <position position="372"/>
    </location>
</feature>
<keyword evidence="2 9" id="KW-0540">Nuclease</keyword>
<feature type="binding site" evidence="9 11">
    <location>
        <begin position="368"/>
        <end position="372"/>
    </location>
    <ligand>
        <name>substrate</name>
    </ligand>
</feature>
<dbReference type="Proteomes" id="UP000003987">
    <property type="component" value="Unassembled WGS sequence"/>
</dbReference>
<dbReference type="Pfam" id="PF17770">
    <property type="entry name" value="RNase_J_C"/>
    <property type="match status" value="1"/>
</dbReference>
<evidence type="ECO:0000256" key="11">
    <source>
        <dbReference type="PIRSR" id="PIRSR004803-2"/>
    </source>
</evidence>
<sequence>MQKLKIKNNEVAFYAVGGLGEIGKNMYCVQFQDEIVIIDCGVLFPEDELLGVDYVIQNYDYLVENKDKIKGIFITHGHEDHIGGLPFFLQKVNAPIYAGPFAMSLIKGKLEEKHLLRDAELHEVDEFDTVHFKKLWVSFFRTTHSIPDTLGVAVHTPQGTIVQTGDFKFDLTPVGNLPAPNFQQMAKLGEEGVLLLTSDSTNAERPQFTKSERWVDIHIRRVFERIKGRIIFASFASNVYRLREAVDVALKQGRKIAVFGRSMENAIEAGQRLGYLKIPEKSLIDPNEINSYPPEEVMIMCTGSQGEPMAALSRIANGNHRQISIQPGDTVVFSSNPIPGNTISVNALINKLEEDGAEVIHGYVNNIHTSGHGGQIDEELMLRLMKPKFFAPVHGEFRMQKIHTKLAQLTGVPKDHCFILQNGDVLALTKDTCRIADHIDSMGDVYIDGRDVNDSVGNPEIRERRMLSEEGVVTAIAVIDMKDKQIVAGPDIVSRGFVYMHESQELIKAANHEVFWALLNTFKNHAHADRRAINRTIVSRLQKLLYQRTGRRPVIIPMVTILNDDERRKEVGNHREHHGNGHRRNHRSHRPQKDGQRHSKDNSKDSAKKTPVTE</sequence>
<dbReference type="GO" id="GO:0003723">
    <property type="term" value="F:RNA binding"/>
    <property type="evidence" value="ECO:0007669"/>
    <property type="project" value="UniProtKB-UniRule"/>
</dbReference>
<protein>
    <recommendedName>
        <fullName evidence="9">Ribonuclease J</fullName>
        <shortName evidence="9">RNase J</shortName>
        <ecNumber evidence="9">3.1.-.-</ecNumber>
    </recommendedName>
</protein>
<comment type="cofactor">
    <cofactor evidence="12">
        <name>Zn(2+)</name>
        <dbReference type="ChEBI" id="CHEBI:29105"/>
    </cofactor>
    <text evidence="12">Binds 2 Zn(2+) ions per subunit. It is not clear if Zn(2+) or Mg(2+) is physiologically important.</text>
</comment>
<dbReference type="SMART" id="SM00849">
    <property type="entry name" value="Lactamase_B"/>
    <property type="match status" value="1"/>
</dbReference>
<dbReference type="Gene3D" id="3.10.20.580">
    <property type="match status" value="1"/>
</dbReference>
<evidence type="ECO:0000256" key="1">
    <source>
        <dbReference type="ARBA" id="ARBA00022490"/>
    </source>
</evidence>
<keyword evidence="6 12" id="KW-0862">Zinc</keyword>
<keyword evidence="12" id="KW-0106">Calcium</keyword>
<feature type="binding site" evidence="12">
    <location>
        <position position="394"/>
    </location>
    <ligand>
        <name>Zn(2+)</name>
        <dbReference type="ChEBI" id="CHEBI:29105"/>
        <label>1</label>
        <note>catalytic</note>
    </ligand>
</feature>
<gene>
    <name evidence="15" type="primary">rnjA</name>
    <name evidence="9" type="synonym">rnj</name>
    <name evidence="15" type="ORF">HMPREF0501_00770</name>
</gene>
<dbReference type="PIRSF" id="PIRSF004803">
    <property type="entry name" value="RnjA"/>
    <property type="match status" value="1"/>
</dbReference>
<dbReference type="GO" id="GO:0006364">
    <property type="term" value="P:rRNA processing"/>
    <property type="evidence" value="ECO:0007669"/>
    <property type="project" value="UniProtKB-UniRule"/>
</dbReference>
<keyword evidence="4 9" id="KW-0255">Endonuclease</keyword>
<feature type="binding site" evidence="11">
    <location>
        <begin position="236"/>
        <end position="238"/>
    </location>
    <ligand>
        <name>substrate</name>
    </ligand>
</feature>
<feature type="compositionally biased region" description="Basic residues" evidence="13">
    <location>
        <begin position="575"/>
        <end position="590"/>
    </location>
</feature>